<sequence>MSPMIAARAAMRSATSASARRQFSVLNNLRSFARSFESHPFERLPVTTNSASADWGRQVKRISQQVAIFLPGFGLVLGWPAIAKAIVDDRV</sequence>
<dbReference type="EMBL" id="JAULSV010000002">
    <property type="protein sequence ID" value="KAK0651526.1"/>
    <property type="molecule type" value="Genomic_DNA"/>
</dbReference>
<keyword evidence="1" id="KW-0472">Membrane</keyword>
<organism evidence="2 3">
    <name type="scientific">Cercophora newfieldiana</name>
    <dbReference type="NCBI Taxonomy" id="92897"/>
    <lineage>
        <taxon>Eukaryota</taxon>
        <taxon>Fungi</taxon>
        <taxon>Dikarya</taxon>
        <taxon>Ascomycota</taxon>
        <taxon>Pezizomycotina</taxon>
        <taxon>Sordariomycetes</taxon>
        <taxon>Sordariomycetidae</taxon>
        <taxon>Sordariales</taxon>
        <taxon>Lasiosphaeriaceae</taxon>
        <taxon>Cercophora</taxon>
    </lineage>
</organism>
<reference evidence="2" key="1">
    <citation type="submission" date="2023-06" db="EMBL/GenBank/DDBJ databases">
        <title>Genome-scale phylogeny and comparative genomics of the fungal order Sordariales.</title>
        <authorList>
            <consortium name="Lawrence Berkeley National Laboratory"/>
            <person name="Hensen N."/>
            <person name="Bonometti L."/>
            <person name="Westerberg I."/>
            <person name="Brannstrom I.O."/>
            <person name="Guillou S."/>
            <person name="Cros-Aarteil S."/>
            <person name="Calhoun S."/>
            <person name="Haridas S."/>
            <person name="Kuo A."/>
            <person name="Mondo S."/>
            <person name="Pangilinan J."/>
            <person name="Riley R."/>
            <person name="Labutti K."/>
            <person name="Andreopoulos B."/>
            <person name="Lipzen A."/>
            <person name="Chen C."/>
            <person name="Yanf M."/>
            <person name="Daum C."/>
            <person name="Ng V."/>
            <person name="Clum A."/>
            <person name="Steindorff A."/>
            <person name="Ohm R."/>
            <person name="Martin F."/>
            <person name="Silar P."/>
            <person name="Natvig D."/>
            <person name="Lalanne C."/>
            <person name="Gautier V."/>
            <person name="Ament-Velasquez S.L."/>
            <person name="Kruys A."/>
            <person name="Hutchinson M.I."/>
            <person name="Powell A.J."/>
            <person name="Barry K."/>
            <person name="Miller A.N."/>
            <person name="Grigoriev I.V."/>
            <person name="Debuchy R."/>
            <person name="Gladieux P."/>
            <person name="Thoren M.H."/>
            <person name="Johannesson H."/>
        </authorList>
    </citation>
    <scope>NUCLEOTIDE SEQUENCE</scope>
    <source>
        <strain evidence="2">SMH2532-1</strain>
    </source>
</reference>
<feature type="transmembrane region" description="Helical" evidence="1">
    <location>
        <begin position="66"/>
        <end position="87"/>
    </location>
</feature>
<keyword evidence="3" id="KW-1185">Reference proteome</keyword>
<proteinExistence type="predicted"/>
<dbReference type="AlphaFoldDB" id="A0AA39YF70"/>
<evidence type="ECO:0000256" key="1">
    <source>
        <dbReference type="SAM" id="Phobius"/>
    </source>
</evidence>
<protein>
    <recommendedName>
        <fullName evidence="4">Pantothenate transporter liz1</fullName>
    </recommendedName>
</protein>
<name>A0AA39YF70_9PEZI</name>
<dbReference type="Proteomes" id="UP001174936">
    <property type="component" value="Unassembled WGS sequence"/>
</dbReference>
<evidence type="ECO:0008006" key="4">
    <source>
        <dbReference type="Google" id="ProtNLM"/>
    </source>
</evidence>
<keyword evidence="1" id="KW-0812">Transmembrane</keyword>
<comment type="caution">
    <text evidence="2">The sequence shown here is derived from an EMBL/GenBank/DDBJ whole genome shotgun (WGS) entry which is preliminary data.</text>
</comment>
<accession>A0AA39YF70</accession>
<evidence type="ECO:0000313" key="2">
    <source>
        <dbReference type="EMBL" id="KAK0651526.1"/>
    </source>
</evidence>
<gene>
    <name evidence="2" type="ORF">B0T16DRAFT_453985</name>
</gene>
<keyword evidence="1" id="KW-1133">Transmembrane helix</keyword>
<evidence type="ECO:0000313" key="3">
    <source>
        <dbReference type="Proteomes" id="UP001174936"/>
    </source>
</evidence>